<sequence>MDVLVRLDEHTALDPLHLELPLPVGGAYGSADLHEADVLLLGEKVVGFLGELGCDHDLHEILSDLLRRGKVAVPVQRYDAAKGRQRIHGISGDECF</sequence>
<dbReference type="EMBL" id="VSSQ01100665">
    <property type="protein sequence ID" value="MPN42727.1"/>
    <property type="molecule type" value="Genomic_DNA"/>
</dbReference>
<evidence type="ECO:0000313" key="1">
    <source>
        <dbReference type="EMBL" id="MPN42727.1"/>
    </source>
</evidence>
<organism evidence="1">
    <name type="scientific">bioreactor metagenome</name>
    <dbReference type="NCBI Taxonomy" id="1076179"/>
    <lineage>
        <taxon>unclassified sequences</taxon>
        <taxon>metagenomes</taxon>
        <taxon>ecological metagenomes</taxon>
    </lineage>
</organism>
<dbReference type="AlphaFoldDB" id="A0A645HUS9"/>
<protein>
    <submittedName>
        <fullName evidence="1">Uncharacterized protein</fullName>
    </submittedName>
</protein>
<name>A0A645HUS9_9ZZZZ</name>
<comment type="caution">
    <text evidence="1">The sequence shown here is derived from an EMBL/GenBank/DDBJ whole genome shotgun (WGS) entry which is preliminary data.</text>
</comment>
<gene>
    <name evidence="1" type="ORF">SDC9_190284</name>
</gene>
<accession>A0A645HUS9</accession>
<proteinExistence type="predicted"/>
<reference evidence="1" key="1">
    <citation type="submission" date="2019-08" db="EMBL/GenBank/DDBJ databases">
        <authorList>
            <person name="Kucharzyk K."/>
            <person name="Murdoch R.W."/>
            <person name="Higgins S."/>
            <person name="Loffler F."/>
        </authorList>
    </citation>
    <scope>NUCLEOTIDE SEQUENCE</scope>
</reference>